<evidence type="ECO:0000313" key="2">
    <source>
        <dbReference type="EMBL" id="DAD28932.1"/>
    </source>
</evidence>
<dbReference type="PANTHER" id="PTHR32011:SF2">
    <property type="entry name" value="OS08G0472400 PROTEIN"/>
    <property type="match status" value="1"/>
</dbReference>
<name>A0A822Y9H5_NELNU</name>
<gene>
    <name evidence="2" type="ORF">HUJ06_030400</name>
</gene>
<dbReference type="Proteomes" id="UP000607653">
    <property type="component" value="Unassembled WGS sequence"/>
</dbReference>
<sequence length="127" mass="14314">MEKKEKFATGKNNRDGEERMEMKTLRKEWRRCEMKRATLAYQGRKASSCVKFARAKAEFGFAFSPDLQAVLSAGLPVGPGFLDWHARAGSRLHLLSSVQFACVEAEFGFTFPLGLQMHLTTSGRRPL</sequence>
<accession>A0A822Y9H5</accession>
<keyword evidence="3" id="KW-1185">Reference proteome</keyword>
<feature type="region of interest" description="Disordered" evidence="1">
    <location>
        <begin position="1"/>
        <end position="22"/>
    </location>
</feature>
<organism evidence="2 3">
    <name type="scientific">Nelumbo nucifera</name>
    <name type="common">Sacred lotus</name>
    <dbReference type="NCBI Taxonomy" id="4432"/>
    <lineage>
        <taxon>Eukaryota</taxon>
        <taxon>Viridiplantae</taxon>
        <taxon>Streptophyta</taxon>
        <taxon>Embryophyta</taxon>
        <taxon>Tracheophyta</taxon>
        <taxon>Spermatophyta</taxon>
        <taxon>Magnoliopsida</taxon>
        <taxon>Proteales</taxon>
        <taxon>Nelumbonaceae</taxon>
        <taxon>Nelumbo</taxon>
    </lineage>
</organism>
<dbReference type="PANTHER" id="PTHR32011">
    <property type="entry name" value="OS08G0472400 PROTEIN"/>
    <property type="match status" value="1"/>
</dbReference>
<dbReference type="AlphaFoldDB" id="A0A822Y9H5"/>
<protein>
    <submittedName>
        <fullName evidence="2">Uncharacterized protein</fullName>
    </submittedName>
</protein>
<evidence type="ECO:0000313" key="3">
    <source>
        <dbReference type="Proteomes" id="UP000607653"/>
    </source>
</evidence>
<comment type="caution">
    <text evidence="2">The sequence shown here is derived from an EMBL/GenBank/DDBJ whole genome shotgun (WGS) entry which is preliminary data.</text>
</comment>
<proteinExistence type="predicted"/>
<reference evidence="2 3" key="1">
    <citation type="journal article" date="2020" name="Mol. Biol. Evol.">
        <title>Distinct Expression and Methylation Patterns for Genes with Different Fates following a Single Whole-Genome Duplication in Flowering Plants.</title>
        <authorList>
            <person name="Shi T."/>
            <person name="Rahmani R.S."/>
            <person name="Gugger P.F."/>
            <person name="Wang M."/>
            <person name="Li H."/>
            <person name="Zhang Y."/>
            <person name="Li Z."/>
            <person name="Wang Q."/>
            <person name="Van de Peer Y."/>
            <person name="Marchal K."/>
            <person name="Chen J."/>
        </authorList>
    </citation>
    <scope>NUCLEOTIDE SEQUENCE [LARGE SCALE GENOMIC DNA]</scope>
    <source>
        <tissue evidence="2">Leaf</tissue>
    </source>
</reference>
<evidence type="ECO:0000256" key="1">
    <source>
        <dbReference type="SAM" id="MobiDB-lite"/>
    </source>
</evidence>
<dbReference type="EMBL" id="DUZY01000002">
    <property type="protein sequence ID" value="DAD28932.1"/>
    <property type="molecule type" value="Genomic_DNA"/>
</dbReference>